<evidence type="ECO:0000256" key="8">
    <source>
        <dbReference type="ARBA" id="ARBA00023170"/>
    </source>
</evidence>
<feature type="domain" description="Leucine-rich repeat-containing N-terminal plant-type" evidence="12">
    <location>
        <begin position="20"/>
        <end position="62"/>
    </location>
</feature>
<dbReference type="PROSITE" id="PS51450">
    <property type="entry name" value="LRR"/>
    <property type="match status" value="1"/>
</dbReference>
<dbReference type="Pfam" id="PF08263">
    <property type="entry name" value="LRRNT_2"/>
    <property type="match status" value="1"/>
</dbReference>
<reference evidence="13" key="1">
    <citation type="submission" date="2020-07" db="EMBL/GenBank/DDBJ databases">
        <title>Genome sequence and genetic diversity analysis of an under-domesticated orphan crop, white fonio (Digitaria exilis).</title>
        <authorList>
            <person name="Bennetzen J.L."/>
            <person name="Chen S."/>
            <person name="Ma X."/>
            <person name="Wang X."/>
            <person name="Yssel A.E.J."/>
            <person name="Chaluvadi S.R."/>
            <person name="Johnson M."/>
            <person name="Gangashetty P."/>
            <person name="Hamidou F."/>
            <person name="Sanogo M.D."/>
            <person name="Zwaenepoel A."/>
            <person name="Wallace J."/>
            <person name="Van De Peer Y."/>
            <person name="Van Deynze A."/>
        </authorList>
    </citation>
    <scope>NUCLEOTIDE SEQUENCE</scope>
    <source>
        <tissue evidence="13">Leaves</tissue>
    </source>
</reference>
<dbReference type="OrthoDB" id="4691307at2759"/>
<keyword evidence="2" id="KW-0433">Leucine-rich repeat</keyword>
<dbReference type="Proteomes" id="UP000636709">
    <property type="component" value="Unassembled WGS sequence"/>
</dbReference>
<evidence type="ECO:0000256" key="10">
    <source>
        <dbReference type="SAM" id="Phobius"/>
    </source>
</evidence>
<dbReference type="EMBL" id="JACEFO010002347">
    <property type="protein sequence ID" value="KAF8664668.1"/>
    <property type="molecule type" value="Genomic_DNA"/>
</dbReference>
<dbReference type="InterPro" id="IPR013210">
    <property type="entry name" value="LRR_N_plant-typ"/>
</dbReference>
<keyword evidence="14" id="KW-1185">Reference proteome</keyword>
<evidence type="ECO:0000256" key="2">
    <source>
        <dbReference type="ARBA" id="ARBA00022614"/>
    </source>
</evidence>
<dbReference type="Pfam" id="PF13855">
    <property type="entry name" value="LRR_8"/>
    <property type="match status" value="1"/>
</dbReference>
<protein>
    <recommendedName>
        <fullName evidence="12">Leucine-rich repeat-containing N-terminal plant-type domain-containing protein</fullName>
    </recommendedName>
</protein>
<evidence type="ECO:0000313" key="13">
    <source>
        <dbReference type="EMBL" id="KAF8664668.1"/>
    </source>
</evidence>
<dbReference type="InterPro" id="IPR001611">
    <property type="entry name" value="Leu-rich_rpt"/>
</dbReference>
<sequence>MLWVLCMLHPMFYMACGCVAEERAALLRIRSSLQEAGRSGNVPIEPLEHTGDCCSWSYVSCDDNRRVKGLHLSGLYDLEGSVVTAKSRCWDLNMTLFSPLRRLGLLDLSWNSACLHNLDGFQELTNLRQLDLSHNSFAGNDIMVSLATLPSLEVLNLASTNMSGPLQNIASKELKRLRELHVGSNRLNGSIPASLFELPHLEYLDLSENFLLGNIPIGSSSNMSSVLQTINLSKNNLNGVFDFFWLSNCTTLKNINLSMNTDLAVDVSFRGQAPSFQLRSLMLSACNLDNNIIAGPNFFVTQSHLQVLDLSNNNLTGSIPNWIFTNEATLYLDLSNNSLTGSLDLIWSHPSNILVLNISMNQFEGKLPLNIGLVFPNLTSLDASHNIISGDVPTSLCNMTNMFFLDLSNNQFKGELPTCLFTCSTIEILKLSNNNLRGPILGALPSNLSANDMVILDLHNNKLSGKLDVSFWNLYSLQVLSVAGNNLTDEMIPAICNLNDLRFLDLSDNNFGNSLSGLPSAFFNSSYVISLDLRHNNFISTLDWIGSLSQIRLLLLGGNRFEGHISPSLCHLEYLNAMDLSHNRLSGSLPPCIGNIPFGAHASDIPYELQGFTFFTKGNLYTYGRNFITMMFGVDLSGNMLSEEIPQEIGNLRLLKSLNLSYNLFTGHIPATFGNMTDMESLDLSHNELRCVPNSGQFDTFTMDSYQGNKNLRNSSLGCLGGSGPIVHALEDVSEMSDDPILYVISVASFVLAFWTTVVFSFCHSHGTYG</sequence>
<dbReference type="InterPro" id="IPR032675">
    <property type="entry name" value="LRR_dom_sf"/>
</dbReference>
<keyword evidence="3 10" id="KW-0812">Transmembrane</keyword>
<feature type="transmembrane region" description="Helical" evidence="10">
    <location>
        <begin position="741"/>
        <end position="763"/>
    </location>
</feature>
<feature type="chain" id="PRO_5032301687" description="Leucine-rich repeat-containing N-terminal plant-type domain-containing protein" evidence="11">
    <location>
        <begin position="18"/>
        <end position="770"/>
    </location>
</feature>
<dbReference type="InterPro" id="IPR003591">
    <property type="entry name" value="Leu-rich_rpt_typical-subtyp"/>
</dbReference>
<keyword evidence="9" id="KW-0325">Glycoprotein</keyword>
<organism evidence="13 14">
    <name type="scientific">Digitaria exilis</name>
    <dbReference type="NCBI Taxonomy" id="1010633"/>
    <lineage>
        <taxon>Eukaryota</taxon>
        <taxon>Viridiplantae</taxon>
        <taxon>Streptophyta</taxon>
        <taxon>Embryophyta</taxon>
        <taxon>Tracheophyta</taxon>
        <taxon>Spermatophyta</taxon>
        <taxon>Magnoliopsida</taxon>
        <taxon>Liliopsida</taxon>
        <taxon>Poales</taxon>
        <taxon>Poaceae</taxon>
        <taxon>PACMAD clade</taxon>
        <taxon>Panicoideae</taxon>
        <taxon>Panicodae</taxon>
        <taxon>Paniceae</taxon>
        <taxon>Anthephorinae</taxon>
        <taxon>Digitaria</taxon>
    </lineage>
</organism>
<comment type="caution">
    <text evidence="13">The sequence shown here is derived from an EMBL/GenBank/DDBJ whole genome shotgun (WGS) entry which is preliminary data.</text>
</comment>
<dbReference type="AlphaFoldDB" id="A0A835APY0"/>
<dbReference type="PRINTS" id="PR00019">
    <property type="entry name" value="LEURICHRPT"/>
</dbReference>
<evidence type="ECO:0000256" key="3">
    <source>
        <dbReference type="ARBA" id="ARBA00022692"/>
    </source>
</evidence>
<accession>A0A835APY0</accession>
<feature type="signal peptide" evidence="11">
    <location>
        <begin position="1"/>
        <end position="17"/>
    </location>
</feature>
<dbReference type="PANTHER" id="PTHR27000">
    <property type="entry name" value="LEUCINE-RICH REPEAT RECEPTOR-LIKE PROTEIN KINASE FAMILY PROTEIN-RELATED"/>
    <property type="match status" value="1"/>
</dbReference>
<dbReference type="SUPFAM" id="SSF52047">
    <property type="entry name" value="RNI-like"/>
    <property type="match status" value="1"/>
</dbReference>
<dbReference type="Gene3D" id="3.80.10.10">
    <property type="entry name" value="Ribonuclease Inhibitor"/>
    <property type="match status" value="5"/>
</dbReference>
<dbReference type="SUPFAM" id="SSF52058">
    <property type="entry name" value="L domain-like"/>
    <property type="match status" value="2"/>
</dbReference>
<evidence type="ECO:0000256" key="11">
    <source>
        <dbReference type="SAM" id="SignalP"/>
    </source>
</evidence>
<comment type="subcellular location">
    <subcellularLocation>
        <location evidence="1">Cell membrane</location>
        <topology evidence="1">Single-pass membrane protein</topology>
    </subcellularLocation>
</comment>
<proteinExistence type="predicted"/>
<evidence type="ECO:0000313" key="14">
    <source>
        <dbReference type="Proteomes" id="UP000636709"/>
    </source>
</evidence>
<name>A0A835APY0_9POAL</name>
<gene>
    <name evidence="13" type="ORF">HU200_054378</name>
</gene>
<evidence type="ECO:0000256" key="5">
    <source>
        <dbReference type="ARBA" id="ARBA00022737"/>
    </source>
</evidence>
<dbReference type="PANTHER" id="PTHR27000:SF775">
    <property type="entry name" value="PLANT INTRACELLULAR RAS-GROUP-RELATED LRR PROTEIN 3"/>
    <property type="match status" value="1"/>
</dbReference>
<evidence type="ECO:0000256" key="4">
    <source>
        <dbReference type="ARBA" id="ARBA00022729"/>
    </source>
</evidence>
<keyword evidence="5" id="KW-0677">Repeat</keyword>
<evidence type="ECO:0000256" key="6">
    <source>
        <dbReference type="ARBA" id="ARBA00022989"/>
    </source>
</evidence>
<keyword evidence="6 10" id="KW-1133">Transmembrane helix</keyword>
<dbReference type="SMART" id="SM00369">
    <property type="entry name" value="LRR_TYP"/>
    <property type="match status" value="7"/>
</dbReference>
<dbReference type="Pfam" id="PF00560">
    <property type="entry name" value="LRR_1"/>
    <property type="match status" value="8"/>
</dbReference>
<evidence type="ECO:0000256" key="9">
    <source>
        <dbReference type="ARBA" id="ARBA00023180"/>
    </source>
</evidence>
<keyword evidence="4 11" id="KW-0732">Signal</keyword>
<evidence type="ECO:0000259" key="12">
    <source>
        <dbReference type="Pfam" id="PF08263"/>
    </source>
</evidence>
<evidence type="ECO:0000256" key="7">
    <source>
        <dbReference type="ARBA" id="ARBA00023136"/>
    </source>
</evidence>
<dbReference type="GO" id="GO:0005886">
    <property type="term" value="C:plasma membrane"/>
    <property type="evidence" value="ECO:0007669"/>
    <property type="project" value="UniProtKB-SubCell"/>
</dbReference>
<evidence type="ECO:0000256" key="1">
    <source>
        <dbReference type="ARBA" id="ARBA00004162"/>
    </source>
</evidence>
<dbReference type="FunFam" id="3.80.10.10:FF:000041">
    <property type="entry name" value="LRR receptor-like serine/threonine-protein kinase ERECTA"/>
    <property type="match status" value="1"/>
</dbReference>
<keyword evidence="8" id="KW-0675">Receptor</keyword>
<keyword evidence="7 10" id="KW-0472">Membrane</keyword>